<feature type="region of interest" description="Disordered" evidence="1">
    <location>
        <begin position="74"/>
        <end position="96"/>
    </location>
</feature>
<sequence>MLSSPDSSMIEDLTVDELRWLEASEILDFPTSPTDSFHLNDRVVLSQRKSRFNEDFHRPEAHLKTPRITASLSIDFPEIDSGSGQPSYSSSNPSSPIPTEGFIALGVALPPPQDTEFSVQNCAFRIGPFLNADTSSGAFSRNFS</sequence>
<name>A0A8H5CA94_9AGAR</name>
<comment type="caution">
    <text evidence="2">The sequence shown here is derived from an EMBL/GenBank/DDBJ whole genome shotgun (WGS) entry which is preliminary data.</text>
</comment>
<dbReference type="OrthoDB" id="3001436at2759"/>
<evidence type="ECO:0000313" key="3">
    <source>
        <dbReference type="Proteomes" id="UP000541558"/>
    </source>
</evidence>
<evidence type="ECO:0000313" key="2">
    <source>
        <dbReference type="EMBL" id="KAF5336892.1"/>
    </source>
</evidence>
<dbReference type="Proteomes" id="UP000541558">
    <property type="component" value="Unassembled WGS sequence"/>
</dbReference>
<keyword evidence="3" id="KW-1185">Reference proteome</keyword>
<gene>
    <name evidence="2" type="ORF">D9611_003427</name>
</gene>
<evidence type="ECO:0000256" key="1">
    <source>
        <dbReference type="SAM" id="MobiDB-lite"/>
    </source>
</evidence>
<protein>
    <submittedName>
        <fullName evidence="2">Uncharacterized protein</fullName>
    </submittedName>
</protein>
<proteinExistence type="predicted"/>
<dbReference type="AlphaFoldDB" id="A0A8H5CA94"/>
<accession>A0A8H5CA94</accession>
<feature type="compositionally biased region" description="Low complexity" evidence="1">
    <location>
        <begin position="81"/>
        <end position="96"/>
    </location>
</feature>
<dbReference type="EMBL" id="JAACJK010000057">
    <property type="protein sequence ID" value="KAF5336892.1"/>
    <property type="molecule type" value="Genomic_DNA"/>
</dbReference>
<reference evidence="2 3" key="1">
    <citation type="journal article" date="2020" name="ISME J.">
        <title>Uncovering the hidden diversity of litter-decomposition mechanisms in mushroom-forming fungi.</title>
        <authorList>
            <person name="Floudas D."/>
            <person name="Bentzer J."/>
            <person name="Ahren D."/>
            <person name="Johansson T."/>
            <person name="Persson P."/>
            <person name="Tunlid A."/>
        </authorList>
    </citation>
    <scope>NUCLEOTIDE SEQUENCE [LARGE SCALE GENOMIC DNA]</scope>
    <source>
        <strain evidence="2 3">CBS 175.51</strain>
    </source>
</reference>
<organism evidence="2 3">
    <name type="scientific">Ephemerocybe angulata</name>
    <dbReference type="NCBI Taxonomy" id="980116"/>
    <lineage>
        <taxon>Eukaryota</taxon>
        <taxon>Fungi</taxon>
        <taxon>Dikarya</taxon>
        <taxon>Basidiomycota</taxon>
        <taxon>Agaricomycotina</taxon>
        <taxon>Agaricomycetes</taxon>
        <taxon>Agaricomycetidae</taxon>
        <taxon>Agaricales</taxon>
        <taxon>Agaricineae</taxon>
        <taxon>Psathyrellaceae</taxon>
        <taxon>Ephemerocybe</taxon>
    </lineage>
</organism>